<protein>
    <submittedName>
        <fullName evidence="1">Uncharacterized protein</fullName>
    </submittedName>
</protein>
<organism evidence="1 2">
    <name type="scientific">Dioszegia hungarica</name>
    <dbReference type="NCBI Taxonomy" id="4972"/>
    <lineage>
        <taxon>Eukaryota</taxon>
        <taxon>Fungi</taxon>
        <taxon>Dikarya</taxon>
        <taxon>Basidiomycota</taxon>
        <taxon>Agaricomycotina</taxon>
        <taxon>Tremellomycetes</taxon>
        <taxon>Tremellales</taxon>
        <taxon>Bulleribasidiaceae</taxon>
        <taxon>Dioszegia</taxon>
    </lineage>
</organism>
<reference evidence="1" key="1">
    <citation type="journal article" date="2022" name="G3 (Bethesda)">
        <title>High quality genome of the basidiomycete yeast Dioszegia hungarica PDD-24b-2 isolated from cloud water.</title>
        <authorList>
            <person name="Jarrige D."/>
            <person name="Haridas S."/>
            <person name="Bleykasten-Grosshans C."/>
            <person name="Joly M."/>
            <person name="Nadalig T."/>
            <person name="Sancelme M."/>
            <person name="Vuilleumier S."/>
            <person name="Grigoriev I.V."/>
            <person name="Amato P."/>
            <person name="Bringel F."/>
        </authorList>
    </citation>
    <scope>NUCLEOTIDE SEQUENCE</scope>
    <source>
        <strain evidence="1">PDD-24b-2</strain>
    </source>
</reference>
<dbReference type="GeneID" id="77727539"/>
<keyword evidence="2" id="KW-1185">Reference proteome</keyword>
<name>A0AA38HBD5_9TREE</name>
<dbReference type="RefSeq" id="XP_052947840.1">
    <property type="nucleotide sequence ID" value="XM_053088334.1"/>
</dbReference>
<accession>A0AA38HBD5</accession>
<sequence length="877" mass="99130">MNPLPPPRLPVELIGHICDILRVRVDNTSLCTLMRSSSLLYDIASRKLYRHIRLSQANLQQFLSGMHLIKAGEFWFDRSAFAYSRVIKMSERRSPRAGEQRADDKEWEGKLKLFGCIKEITGIVLAGSGNGRVLQHDDVAAWALGLCPKDHILDRDSVLLPNLRIIHFHTDLVHRQPGLTVHVRPVDQSAAFFQHPSWDICMRIGSHARVGRRDAWFARPYGWLQYLSLRSQVRNLAVHSHDSKTAKSTFVQVRGSYRIYIMTPDTPGNRSDIWREIVKHILDRTTGVRVFGAFDSSTAMGRTAKVSALQELVSLGQSHRRERVDVPKRDSEKAVWFAPDGYREGCMCGAAIPEGYDLQCLALPGVLGHLPPSNSIHHLDPPPVISRSFISFGTFACGPLADSLLGSGLQRYNFQLAAETECLLSFMHSSANRAKRLPQSLLPSSARKAFFWAQDTDPEAADSKCIDEIRALASRRILQQATASRQNATFRATSVHSSLSLPSPFDHSLPLLLPSTTPIMNPLLPKPRLPVELISHICDILRVRVDNTSLCVVMRSSSLLYGIASPKLYRTVRLSQANLRKFLLGMHLIEEGEDWFDWVKFSSCRRKKGGRTETAAEAGRWKVRLLLFRRIQEIVVTGLFAAEKGKKGDYRHDDIAHWAFAPCPLTSLRDRKLFLLPSLRKIDMYSDRSVEPHPAITFHVRPILRSDRYEPLAWNICLRIASPVRTLDHHPIPLLFHWLNHLQIHRQVYDLAIHSYDDAEAVDLPLTTSNTCRIYTATTSGRSKDRVSARDRAWDTALRNIAFSRTYVRIFGTFDAAPSPTSAEAERKAMIRKISSREECEHRQEEVGAPKVEGESGLWFAPDGYREGCFGGESSNW</sequence>
<dbReference type="EMBL" id="JAKWFO010000003">
    <property type="protein sequence ID" value="KAI9638063.1"/>
    <property type="molecule type" value="Genomic_DNA"/>
</dbReference>
<comment type="caution">
    <text evidence="1">The sequence shown here is derived from an EMBL/GenBank/DDBJ whole genome shotgun (WGS) entry which is preliminary data.</text>
</comment>
<gene>
    <name evidence="1" type="ORF">MKK02DRAFT_31571</name>
</gene>
<dbReference type="Proteomes" id="UP001164286">
    <property type="component" value="Unassembled WGS sequence"/>
</dbReference>
<proteinExistence type="predicted"/>
<evidence type="ECO:0000313" key="1">
    <source>
        <dbReference type="EMBL" id="KAI9638063.1"/>
    </source>
</evidence>
<evidence type="ECO:0000313" key="2">
    <source>
        <dbReference type="Proteomes" id="UP001164286"/>
    </source>
</evidence>
<dbReference type="AlphaFoldDB" id="A0AA38HBD5"/>